<dbReference type="AlphaFoldDB" id="A0A6G1GXH8"/>
<feature type="region of interest" description="Disordered" evidence="1">
    <location>
        <begin position="14"/>
        <end position="52"/>
    </location>
</feature>
<evidence type="ECO:0000313" key="3">
    <source>
        <dbReference type="Proteomes" id="UP000800041"/>
    </source>
</evidence>
<gene>
    <name evidence="2" type="ORF">K402DRAFT_454974</name>
</gene>
<reference evidence="2" key="1">
    <citation type="journal article" date="2020" name="Stud. Mycol.">
        <title>101 Dothideomycetes genomes: a test case for predicting lifestyles and emergence of pathogens.</title>
        <authorList>
            <person name="Haridas S."/>
            <person name="Albert R."/>
            <person name="Binder M."/>
            <person name="Bloem J."/>
            <person name="Labutti K."/>
            <person name="Salamov A."/>
            <person name="Andreopoulos B."/>
            <person name="Baker S."/>
            <person name="Barry K."/>
            <person name="Bills G."/>
            <person name="Bluhm B."/>
            <person name="Cannon C."/>
            <person name="Castanera R."/>
            <person name="Culley D."/>
            <person name="Daum C."/>
            <person name="Ezra D."/>
            <person name="Gonzalez J."/>
            <person name="Henrissat B."/>
            <person name="Kuo A."/>
            <person name="Liang C."/>
            <person name="Lipzen A."/>
            <person name="Lutzoni F."/>
            <person name="Magnuson J."/>
            <person name="Mondo S."/>
            <person name="Nolan M."/>
            <person name="Ohm R."/>
            <person name="Pangilinan J."/>
            <person name="Park H.-J."/>
            <person name="Ramirez L."/>
            <person name="Alfaro M."/>
            <person name="Sun H."/>
            <person name="Tritt A."/>
            <person name="Yoshinaga Y."/>
            <person name="Zwiers L.-H."/>
            <person name="Turgeon B."/>
            <person name="Goodwin S."/>
            <person name="Spatafora J."/>
            <person name="Crous P."/>
            <person name="Grigoriev I."/>
        </authorList>
    </citation>
    <scope>NUCLEOTIDE SEQUENCE</scope>
    <source>
        <strain evidence="2">CBS 113979</strain>
    </source>
</reference>
<name>A0A6G1GXH8_9PEZI</name>
<dbReference type="EMBL" id="ML977161">
    <property type="protein sequence ID" value="KAF1985666.1"/>
    <property type="molecule type" value="Genomic_DNA"/>
</dbReference>
<evidence type="ECO:0000256" key="1">
    <source>
        <dbReference type="SAM" id="MobiDB-lite"/>
    </source>
</evidence>
<organism evidence="2 3">
    <name type="scientific">Aulographum hederae CBS 113979</name>
    <dbReference type="NCBI Taxonomy" id="1176131"/>
    <lineage>
        <taxon>Eukaryota</taxon>
        <taxon>Fungi</taxon>
        <taxon>Dikarya</taxon>
        <taxon>Ascomycota</taxon>
        <taxon>Pezizomycotina</taxon>
        <taxon>Dothideomycetes</taxon>
        <taxon>Pleosporomycetidae</taxon>
        <taxon>Aulographales</taxon>
        <taxon>Aulographaceae</taxon>
    </lineage>
</organism>
<dbReference type="Proteomes" id="UP000800041">
    <property type="component" value="Unassembled WGS sequence"/>
</dbReference>
<evidence type="ECO:0000313" key="2">
    <source>
        <dbReference type="EMBL" id="KAF1985666.1"/>
    </source>
</evidence>
<accession>A0A6G1GXH8</accession>
<proteinExistence type="predicted"/>
<keyword evidence="3" id="KW-1185">Reference proteome</keyword>
<sequence>MRDDKDRFWLRQHRKVTQAEARSNKQQAEDDVTRRPNWQRRAGTTRHEAEGRLQMAAARPRVPVAELAVAGYSWLVRLRRRGYGVGVGHWQDESWRRMAGDGDGDGDGDARYDGWWWWCRRRERGGAVVLSCRCSNNNRKRREEKFWRARAKRREKINDETSPSTYMLANVYAPLRTGTAFLDIPFRNTPRHELLDAVAVEYANRLQVLRGYPQSQPVSVSINQVPVRPPLAILQVHTMIYATVALRGLFASTSERARARTLLALQLQDKRLSHAQPPTATDTALPSGSTVRLYSKLAVRRVGGALRDGSLR</sequence>
<protein>
    <submittedName>
        <fullName evidence="2">Uncharacterized protein</fullName>
    </submittedName>
</protein>